<evidence type="ECO:0000256" key="6">
    <source>
        <dbReference type="ARBA" id="ARBA00038093"/>
    </source>
</evidence>
<evidence type="ECO:0000256" key="3">
    <source>
        <dbReference type="ARBA" id="ARBA00022723"/>
    </source>
</evidence>
<dbReference type="InterPro" id="IPR002716">
    <property type="entry name" value="PIN_dom"/>
</dbReference>
<organism evidence="8">
    <name type="scientific">hydrocarbon metagenome</name>
    <dbReference type="NCBI Taxonomy" id="938273"/>
    <lineage>
        <taxon>unclassified sequences</taxon>
        <taxon>metagenomes</taxon>
        <taxon>ecological metagenomes</taxon>
    </lineage>
</organism>
<feature type="domain" description="PIN" evidence="7">
    <location>
        <begin position="7"/>
        <end position="120"/>
    </location>
</feature>
<dbReference type="PANTHER" id="PTHR33653">
    <property type="entry name" value="RIBONUCLEASE VAPC2"/>
    <property type="match status" value="1"/>
</dbReference>
<dbReference type="Pfam" id="PF01850">
    <property type="entry name" value="PIN"/>
    <property type="match status" value="1"/>
</dbReference>
<dbReference type="SUPFAM" id="SSF88723">
    <property type="entry name" value="PIN domain-like"/>
    <property type="match status" value="1"/>
</dbReference>
<dbReference type="InterPro" id="IPR029060">
    <property type="entry name" value="PIN-like_dom_sf"/>
</dbReference>
<accession>A0A0W8FQ34</accession>
<evidence type="ECO:0000256" key="1">
    <source>
        <dbReference type="ARBA" id="ARBA00001946"/>
    </source>
</evidence>
<evidence type="ECO:0000259" key="7">
    <source>
        <dbReference type="Pfam" id="PF01850"/>
    </source>
</evidence>
<comment type="caution">
    <text evidence="8">The sequence shown here is derived from an EMBL/GenBank/DDBJ whole genome shotgun (WGS) entry which is preliminary data.</text>
</comment>
<dbReference type="AlphaFoldDB" id="A0A0W8FQ34"/>
<dbReference type="GO" id="GO:0016787">
    <property type="term" value="F:hydrolase activity"/>
    <property type="evidence" value="ECO:0007669"/>
    <property type="project" value="UniProtKB-KW"/>
</dbReference>
<dbReference type="CDD" id="cd18741">
    <property type="entry name" value="PIN_VapC4-5_FitB-like"/>
    <property type="match status" value="1"/>
</dbReference>
<evidence type="ECO:0000313" key="8">
    <source>
        <dbReference type="EMBL" id="KUG22881.1"/>
    </source>
</evidence>
<name>A0A0W8FQ34_9ZZZZ</name>
<sequence length="133" mass="15264">MAKVRLLVDTDILIDYLKKAKPARVLFAGGIIDIYCSILSKKELLAKPGLSSSERKKITNILSKLKILKIDNEINNKYVLLLEKYGMHRATMPDYVIAATAWAKNLPLLTRNKKHFEHIKEIRLVPPYQYEGK</sequence>
<evidence type="ECO:0000256" key="4">
    <source>
        <dbReference type="ARBA" id="ARBA00022801"/>
    </source>
</evidence>
<dbReference type="EMBL" id="LNQE01000934">
    <property type="protein sequence ID" value="KUG22881.1"/>
    <property type="molecule type" value="Genomic_DNA"/>
</dbReference>
<keyword evidence="5" id="KW-0460">Magnesium</keyword>
<keyword evidence="2" id="KW-0540">Nuclease</keyword>
<evidence type="ECO:0000256" key="5">
    <source>
        <dbReference type="ARBA" id="ARBA00022842"/>
    </source>
</evidence>
<comment type="similarity">
    <text evidence="6">Belongs to the PINc/VapC protein family.</text>
</comment>
<keyword evidence="3" id="KW-0479">Metal-binding</keyword>
<dbReference type="InterPro" id="IPR050556">
    <property type="entry name" value="Type_II_TA_system_RNase"/>
</dbReference>
<evidence type="ECO:0000256" key="2">
    <source>
        <dbReference type="ARBA" id="ARBA00022722"/>
    </source>
</evidence>
<proteinExistence type="inferred from homology"/>
<dbReference type="GO" id="GO:0046872">
    <property type="term" value="F:metal ion binding"/>
    <property type="evidence" value="ECO:0007669"/>
    <property type="project" value="UniProtKB-KW"/>
</dbReference>
<protein>
    <recommendedName>
        <fullName evidence="7">PIN domain-containing protein</fullName>
    </recommendedName>
</protein>
<keyword evidence="4" id="KW-0378">Hydrolase</keyword>
<dbReference type="PANTHER" id="PTHR33653:SF1">
    <property type="entry name" value="RIBONUCLEASE VAPC2"/>
    <property type="match status" value="1"/>
</dbReference>
<comment type="cofactor">
    <cofactor evidence="1">
        <name>Mg(2+)</name>
        <dbReference type="ChEBI" id="CHEBI:18420"/>
    </cofactor>
</comment>
<dbReference type="GO" id="GO:0004518">
    <property type="term" value="F:nuclease activity"/>
    <property type="evidence" value="ECO:0007669"/>
    <property type="project" value="UniProtKB-KW"/>
</dbReference>
<gene>
    <name evidence="8" type="ORF">ASZ90_007316</name>
</gene>
<dbReference type="Gene3D" id="3.40.50.1010">
    <property type="entry name" value="5'-nuclease"/>
    <property type="match status" value="1"/>
</dbReference>
<reference evidence="8" key="1">
    <citation type="journal article" date="2015" name="Proc. Natl. Acad. Sci. U.S.A.">
        <title>Networks of energetic and metabolic interactions define dynamics in microbial communities.</title>
        <authorList>
            <person name="Embree M."/>
            <person name="Liu J.K."/>
            <person name="Al-Bassam M.M."/>
            <person name="Zengler K."/>
        </authorList>
    </citation>
    <scope>NUCLEOTIDE SEQUENCE</scope>
</reference>